<proteinExistence type="predicted"/>
<accession>A0A0E9R7A4</accession>
<organism evidence="1">
    <name type="scientific">Anguilla anguilla</name>
    <name type="common">European freshwater eel</name>
    <name type="synonym">Muraena anguilla</name>
    <dbReference type="NCBI Taxonomy" id="7936"/>
    <lineage>
        <taxon>Eukaryota</taxon>
        <taxon>Metazoa</taxon>
        <taxon>Chordata</taxon>
        <taxon>Craniata</taxon>
        <taxon>Vertebrata</taxon>
        <taxon>Euteleostomi</taxon>
        <taxon>Actinopterygii</taxon>
        <taxon>Neopterygii</taxon>
        <taxon>Teleostei</taxon>
        <taxon>Anguilliformes</taxon>
        <taxon>Anguillidae</taxon>
        <taxon>Anguilla</taxon>
    </lineage>
</organism>
<name>A0A0E9R7A4_ANGAN</name>
<dbReference type="EMBL" id="GBXM01083541">
    <property type="protein sequence ID" value="JAH25036.1"/>
    <property type="molecule type" value="Transcribed_RNA"/>
</dbReference>
<protein>
    <submittedName>
        <fullName evidence="1">Uncharacterized protein</fullName>
    </submittedName>
</protein>
<dbReference type="AlphaFoldDB" id="A0A0E9R7A4"/>
<reference evidence="1" key="2">
    <citation type="journal article" date="2015" name="Fish Shellfish Immunol.">
        <title>Early steps in the European eel (Anguilla anguilla)-Vibrio vulnificus interaction in the gills: Role of the RtxA13 toxin.</title>
        <authorList>
            <person name="Callol A."/>
            <person name="Pajuelo D."/>
            <person name="Ebbesson L."/>
            <person name="Teles M."/>
            <person name="MacKenzie S."/>
            <person name="Amaro C."/>
        </authorList>
    </citation>
    <scope>NUCLEOTIDE SEQUENCE</scope>
</reference>
<sequence>MQEKEPKCTLFYKFRYSKVLFLLFKIF</sequence>
<evidence type="ECO:0000313" key="1">
    <source>
        <dbReference type="EMBL" id="JAH25036.1"/>
    </source>
</evidence>
<reference evidence="1" key="1">
    <citation type="submission" date="2014-11" db="EMBL/GenBank/DDBJ databases">
        <authorList>
            <person name="Amaro Gonzalez C."/>
        </authorList>
    </citation>
    <scope>NUCLEOTIDE SEQUENCE</scope>
</reference>